<dbReference type="GeneID" id="93682743"/>
<accession>A0A8I1MHJ9</accession>
<comment type="caution">
    <text evidence="1">The sequence shown here is derived from an EMBL/GenBank/DDBJ whole genome shotgun (WGS) entry which is preliminary data.</text>
</comment>
<evidence type="ECO:0000313" key="1">
    <source>
        <dbReference type="EMBL" id="MBN8252284.1"/>
    </source>
</evidence>
<dbReference type="InterPro" id="IPR027417">
    <property type="entry name" value="P-loop_NTPase"/>
</dbReference>
<organism evidence="1 2">
    <name type="scientific">Priestia flexa</name>
    <dbReference type="NCBI Taxonomy" id="86664"/>
    <lineage>
        <taxon>Bacteria</taxon>
        <taxon>Bacillati</taxon>
        <taxon>Bacillota</taxon>
        <taxon>Bacilli</taxon>
        <taxon>Bacillales</taxon>
        <taxon>Bacillaceae</taxon>
        <taxon>Priestia</taxon>
    </lineage>
</organism>
<gene>
    <name evidence="1" type="ORF">JF537_11965</name>
</gene>
<sequence>MIVIKDRFLIFMHIPKTAGSTLNKLFQKQYKQEELLIHLPEKQLKEKLQQNPSGLKGIGGHYEFGLHKYITKPVSYFSMVRDPVDRIISLYYFLSTSPDYILYEKLKETSLEQFIDENKQVGNHQTLFFSSGGKVDLDEAIENIEKYFSIVGVTNRFNESIYLMKKEFGWEDLSYQKVNVTKKRPSLKEVPTDIIQKIKEKNELDIKLYEYVNKRLSKQVKLLTREEQAEIKKNNQQAQ</sequence>
<dbReference type="PANTHER" id="PTHR32301:SF6">
    <property type="entry name" value="GOLVESIN-RELATED"/>
    <property type="match status" value="1"/>
</dbReference>
<dbReference type="EMBL" id="JAEMWV010000005">
    <property type="protein sequence ID" value="MBN8252284.1"/>
    <property type="molecule type" value="Genomic_DNA"/>
</dbReference>
<dbReference type="SUPFAM" id="SSF52540">
    <property type="entry name" value="P-loop containing nucleoside triphosphate hydrolases"/>
    <property type="match status" value="1"/>
</dbReference>
<dbReference type="Proteomes" id="UP000664578">
    <property type="component" value="Unassembled WGS sequence"/>
</dbReference>
<evidence type="ECO:0000313" key="2">
    <source>
        <dbReference type="Proteomes" id="UP000664578"/>
    </source>
</evidence>
<dbReference type="GO" id="GO:0016020">
    <property type="term" value="C:membrane"/>
    <property type="evidence" value="ECO:0007669"/>
    <property type="project" value="InterPro"/>
</dbReference>
<name>A0A8I1MHJ9_9BACI</name>
<proteinExistence type="predicted"/>
<dbReference type="InterPro" id="IPR053259">
    <property type="entry name" value="Golvesin-related_Golgi"/>
</dbReference>
<dbReference type="Pfam" id="PF03567">
    <property type="entry name" value="Sulfotransfer_2"/>
    <property type="match status" value="1"/>
</dbReference>
<dbReference type="Gene3D" id="3.40.50.300">
    <property type="entry name" value="P-loop containing nucleotide triphosphate hydrolases"/>
    <property type="match status" value="1"/>
</dbReference>
<keyword evidence="1" id="KW-0808">Transferase</keyword>
<reference evidence="1" key="1">
    <citation type="submission" date="2020-12" db="EMBL/GenBank/DDBJ databases">
        <title>PHA producing bacteria isolated from mangrove.</title>
        <authorList>
            <person name="Zheng W."/>
            <person name="Yu S."/>
            <person name="Huang Y."/>
        </authorList>
    </citation>
    <scope>NUCLEOTIDE SEQUENCE</scope>
    <source>
        <strain evidence="1">GN22-4</strain>
    </source>
</reference>
<dbReference type="InterPro" id="IPR005331">
    <property type="entry name" value="Sulfotransferase"/>
</dbReference>
<dbReference type="PANTHER" id="PTHR32301">
    <property type="entry name" value="COUNTIN RECEPTOR CNR3-RELATED"/>
    <property type="match status" value="1"/>
</dbReference>
<dbReference type="RefSeq" id="WP_206782692.1">
    <property type="nucleotide sequence ID" value="NZ_CM125968.1"/>
</dbReference>
<protein>
    <submittedName>
        <fullName evidence="1">Sulfotransferase family 2 domain-containing protein</fullName>
    </submittedName>
</protein>
<dbReference type="AlphaFoldDB" id="A0A8I1MHJ9"/>
<dbReference type="GO" id="GO:0008146">
    <property type="term" value="F:sulfotransferase activity"/>
    <property type="evidence" value="ECO:0007669"/>
    <property type="project" value="InterPro"/>
</dbReference>